<dbReference type="GO" id="GO:0005524">
    <property type="term" value="F:ATP binding"/>
    <property type="evidence" value="ECO:0007669"/>
    <property type="project" value="UniProtKB-KW"/>
</dbReference>
<proteinExistence type="predicted"/>
<comment type="caution">
    <text evidence="12">The sequence shown here is derived from an EMBL/GenBank/DDBJ whole genome shotgun (WGS) entry which is preliminary data.</text>
</comment>
<dbReference type="OrthoDB" id="9799273at2"/>
<evidence type="ECO:0000259" key="11">
    <source>
        <dbReference type="PROSITE" id="PS50109"/>
    </source>
</evidence>
<keyword evidence="10" id="KW-1133">Transmembrane helix</keyword>
<dbReference type="PANTHER" id="PTHR43065">
    <property type="entry name" value="SENSOR HISTIDINE KINASE"/>
    <property type="match status" value="1"/>
</dbReference>
<evidence type="ECO:0000313" key="13">
    <source>
        <dbReference type="Proteomes" id="UP000251135"/>
    </source>
</evidence>
<sequence length="528" mass="61669">MRDILRKLILYFDSLNFNYKTAFLVFIIAGGMICIIILSQISIFTMKQDFDTLFDKRTKSLMQLEQVKDSYKVNIQDTLFDFEKKQINYAQTIEVLQLAQEIIDKNWILYKQEIELQNREFLTSFVKDSIIKEENYYENKPLKDSIIKNIDKKNELIKNEINKITLIKPDDYFVNLNLEINAISIYLTSLINYDLSLAINEKRNTDRIFNTIMIFSIISIFIVFLFSVILSLFIIGNFKKLHNSLAQKVNEKTKELQNLNNSLEKKISKEVLQNRKKDIIMFQQARFASLGEMLNNIAHQWRQPLGSITMIIQSFQTKMSLGKLTPEFIDEKVNDALLLANNMSTTLDDFRNFFSPNKIKIEFSIKSCIERSIELSKYLLTQENIEVKLKVRKDVEINSYYNELSHVFLNIISNSKDALCSNVDKNDRMIKIIVNKFKNHLVVNILDNGGGIPQEILSKIFEPYYTTKYKSAGTGIGLYMSKQIIEKHMNGEIFCKNIIHKMKNDKVFDCSLFTIKIPLQNESSEIKE</sequence>
<dbReference type="InterPro" id="IPR036890">
    <property type="entry name" value="HATPase_C_sf"/>
</dbReference>
<evidence type="ECO:0000256" key="1">
    <source>
        <dbReference type="ARBA" id="ARBA00000085"/>
    </source>
</evidence>
<evidence type="ECO:0000256" key="5">
    <source>
        <dbReference type="ARBA" id="ARBA00022741"/>
    </source>
</evidence>
<keyword evidence="7" id="KW-0067">ATP-binding</keyword>
<dbReference type="Gene3D" id="1.10.287.130">
    <property type="match status" value="1"/>
</dbReference>
<evidence type="ECO:0000256" key="2">
    <source>
        <dbReference type="ARBA" id="ARBA00012438"/>
    </source>
</evidence>
<dbReference type="EMBL" id="MUXE01000001">
    <property type="protein sequence ID" value="PUE66557.1"/>
    <property type="molecule type" value="Genomic_DNA"/>
</dbReference>
<accession>A0A363D682</accession>
<feature type="domain" description="Histidine kinase" evidence="11">
    <location>
        <begin position="296"/>
        <end position="521"/>
    </location>
</feature>
<keyword evidence="10" id="KW-0812">Transmembrane</keyword>
<feature type="transmembrane region" description="Helical" evidence="10">
    <location>
        <begin position="212"/>
        <end position="235"/>
    </location>
</feature>
<dbReference type="Proteomes" id="UP000251135">
    <property type="component" value="Unassembled WGS sequence"/>
</dbReference>
<dbReference type="SMART" id="SM00387">
    <property type="entry name" value="HATPase_c"/>
    <property type="match status" value="1"/>
</dbReference>
<comment type="catalytic activity">
    <reaction evidence="1">
        <text>ATP + protein L-histidine = ADP + protein N-phospho-L-histidine.</text>
        <dbReference type="EC" id="2.7.13.3"/>
    </reaction>
</comment>
<evidence type="ECO:0000313" key="12">
    <source>
        <dbReference type="EMBL" id="PUE66557.1"/>
    </source>
</evidence>
<dbReference type="PANTHER" id="PTHR43065:SF10">
    <property type="entry name" value="PEROXIDE STRESS-ACTIVATED HISTIDINE KINASE MAK3"/>
    <property type="match status" value="1"/>
</dbReference>
<keyword evidence="6 12" id="KW-0418">Kinase</keyword>
<dbReference type="EC" id="2.7.13.3" evidence="2"/>
<keyword evidence="10" id="KW-0472">Membrane</keyword>
<evidence type="ECO:0000256" key="4">
    <source>
        <dbReference type="ARBA" id="ARBA00022679"/>
    </source>
</evidence>
<organism evidence="12 13">
    <name type="scientific">Arcobacter caeni</name>
    <dbReference type="NCBI Taxonomy" id="1912877"/>
    <lineage>
        <taxon>Bacteria</taxon>
        <taxon>Pseudomonadati</taxon>
        <taxon>Campylobacterota</taxon>
        <taxon>Epsilonproteobacteria</taxon>
        <taxon>Campylobacterales</taxon>
        <taxon>Arcobacteraceae</taxon>
        <taxon>Arcobacter</taxon>
    </lineage>
</organism>
<dbReference type="InterPro" id="IPR005467">
    <property type="entry name" value="His_kinase_dom"/>
</dbReference>
<keyword evidence="4" id="KW-0808">Transferase</keyword>
<dbReference type="CDD" id="cd00075">
    <property type="entry name" value="HATPase"/>
    <property type="match status" value="1"/>
</dbReference>
<keyword evidence="5" id="KW-0547">Nucleotide-binding</keyword>
<evidence type="ECO:0000256" key="3">
    <source>
        <dbReference type="ARBA" id="ARBA00022553"/>
    </source>
</evidence>
<dbReference type="RefSeq" id="WP_108557670.1">
    <property type="nucleotide sequence ID" value="NZ_MUXE01000001.1"/>
</dbReference>
<gene>
    <name evidence="12" type="ORF">B0174_00455</name>
</gene>
<feature type="transmembrane region" description="Helical" evidence="10">
    <location>
        <begin position="21"/>
        <end position="44"/>
    </location>
</feature>
<dbReference type="Pfam" id="PF02518">
    <property type="entry name" value="HATPase_c"/>
    <property type="match status" value="1"/>
</dbReference>
<dbReference type="InterPro" id="IPR003594">
    <property type="entry name" value="HATPase_dom"/>
</dbReference>
<dbReference type="SUPFAM" id="SSF47384">
    <property type="entry name" value="Homodimeric domain of signal transducing histidine kinase"/>
    <property type="match status" value="1"/>
</dbReference>
<keyword evidence="13" id="KW-1185">Reference proteome</keyword>
<dbReference type="InterPro" id="IPR036097">
    <property type="entry name" value="HisK_dim/P_sf"/>
</dbReference>
<evidence type="ECO:0000256" key="7">
    <source>
        <dbReference type="ARBA" id="ARBA00022840"/>
    </source>
</evidence>
<dbReference type="AlphaFoldDB" id="A0A363D682"/>
<dbReference type="SUPFAM" id="SSF55874">
    <property type="entry name" value="ATPase domain of HSP90 chaperone/DNA topoisomerase II/histidine kinase"/>
    <property type="match status" value="1"/>
</dbReference>
<feature type="coiled-coil region" evidence="9">
    <location>
        <begin position="242"/>
        <end position="269"/>
    </location>
</feature>
<evidence type="ECO:0000256" key="10">
    <source>
        <dbReference type="SAM" id="Phobius"/>
    </source>
</evidence>
<evidence type="ECO:0000256" key="9">
    <source>
        <dbReference type="SAM" id="Coils"/>
    </source>
</evidence>
<dbReference type="PROSITE" id="PS50109">
    <property type="entry name" value="HIS_KIN"/>
    <property type="match status" value="1"/>
</dbReference>
<keyword evidence="9" id="KW-0175">Coiled coil</keyword>
<keyword evidence="8" id="KW-0902">Two-component regulatory system</keyword>
<protein>
    <recommendedName>
        <fullName evidence="2">histidine kinase</fullName>
        <ecNumber evidence="2">2.7.13.3</ecNumber>
    </recommendedName>
</protein>
<dbReference type="InterPro" id="IPR004358">
    <property type="entry name" value="Sig_transdc_His_kin-like_C"/>
</dbReference>
<dbReference type="PRINTS" id="PR00344">
    <property type="entry name" value="BCTRLSENSOR"/>
</dbReference>
<dbReference type="Gene3D" id="3.30.565.10">
    <property type="entry name" value="Histidine kinase-like ATPase, C-terminal domain"/>
    <property type="match status" value="1"/>
</dbReference>
<keyword evidence="3" id="KW-0597">Phosphoprotein</keyword>
<name>A0A363D682_9BACT</name>
<evidence type="ECO:0000256" key="8">
    <source>
        <dbReference type="ARBA" id="ARBA00023012"/>
    </source>
</evidence>
<reference evidence="12 13" key="1">
    <citation type="submission" date="2017-02" db="EMBL/GenBank/DDBJ databases">
        <title>Arcobacter caeni sp. nov, a new Arcobacter species isolated from reclaimed water.</title>
        <authorList>
            <person name="Figueras M.J."/>
            <person name="Perez-Cataluna A."/>
            <person name="Salas-Masso N."/>
        </authorList>
    </citation>
    <scope>NUCLEOTIDE SEQUENCE [LARGE SCALE GENOMIC DNA]</scope>
    <source>
        <strain evidence="12 13">RW17-10</strain>
    </source>
</reference>
<dbReference type="GO" id="GO:0000155">
    <property type="term" value="F:phosphorelay sensor kinase activity"/>
    <property type="evidence" value="ECO:0007669"/>
    <property type="project" value="InterPro"/>
</dbReference>
<evidence type="ECO:0000256" key="6">
    <source>
        <dbReference type="ARBA" id="ARBA00022777"/>
    </source>
</evidence>